<name>A0ABV2CYB2_9SPHN</name>
<dbReference type="NCBIfam" id="TIGR02914">
    <property type="entry name" value="EpsI_fam"/>
    <property type="match status" value="1"/>
</dbReference>
<feature type="domain" description="Methanolan biosynthesis EpsI" evidence="1">
    <location>
        <begin position="27"/>
        <end position="226"/>
    </location>
</feature>
<comment type="caution">
    <text evidence="2">The sequence shown here is derived from an EMBL/GenBank/DDBJ whole genome shotgun (WGS) entry which is preliminary data.</text>
</comment>
<evidence type="ECO:0000313" key="3">
    <source>
        <dbReference type="Proteomes" id="UP001548713"/>
    </source>
</evidence>
<dbReference type="EMBL" id="JBEWLY010000007">
    <property type="protein sequence ID" value="MET1754399.1"/>
    <property type="molecule type" value="Genomic_DNA"/>
</dbReference>
<gene>
    <name evidence="2" type="primary">epsI</name>
    <name evidence="2" type="ORF">ABVV53_02805</name>
</gene>
<keyword evidence="3" id="KW-1185">Reference proteome</keyword>
<accession>A0ABV2CYB2</accession>
<dbReference type="Pfam" id="PF11984">
    <property type="entry name" value="DUF3485"/>
    <property type="match status" value="1"/>
</dbReference>
<evidence type="ECO:0000259" key="1">
    <source>
        <dbReference type="Pfam" id="PF11984"/>
    </source>
</evidence>
<dbReference type="InterPro" id="IPR014263">
    <property type="entry name" value="Methanolan_biosynth_EpsI"/>
</dbReference>
<reference evidence="2 3" key="1">
    <citation type="submission" date="2024-07" db="EMBL/GenBank/DDBJ databases">
        <title>Novosphingobium kalidii RD2P27.</title>
        <authorList>
            <person name="Sun J.-Q."/>
        </authorList>
    </citation>
    <scope>NUCLEOTIDE SEQUENCE [LARGE SCALE GENOMIC DNA]</scope>
    <source>
        <strain evidence="2 3">RD2P27</strain>
    </source>
</reference>
<dbReference type="RefSeq" id="WP_353982803.1">
    <property type="nucleotide sequence ID" value="NZ_JBEWLY010000007.1"/>
</dbReference>
<protein>
    <submittedName>
        <fullName evidence="2">Exosortase C-terminal domain/associated protein EpsI</fullName>
    </submittedName>
</protein>
<evidence type="ECO:0000313" key="2">
    <source>
        <dbReference type="EMBL" id="MET1754399.1"/>
    </source>
</evidence>
<proteinExistence type="predicted"/>
<dbReference type="Proteomes" id="UP001548713">
    <property type="component" value="Unassembled WGS sequence"/>
</dbReference>
<sequence>MSSTDSARPWLPTSLPSPTRRELLTGSMVLGITAASVLLKPRRIFDELTQGELEAAIPTTVGDYRFLTTSGLVLPPRDELSDRLYDQVLTRVYAAPGKPAVMALMAYGSVQNLSLELHRPDECYPQQGFTITDPEPLVMELHGHSIPASILTARRASGYIEQVAFWSRIGANFPPDRAGQSLVVARENFAGRMPDGILVRLSVPTASREEGAATAKAFLADLSRGLSPVGQRILFGEAGREIFT</sequence>
<organism evidence="2 3">
    <name type="scientific">Novosphingobium kalidii</name>
    <dbReference type="NCBI Taxonomy" id="3230299"/>
    <lineage>
        <taxon>Bacteria</taxon>
        <taxon>Pseudomonadati</taxon>
        <taxon>Pseudomonadota</taxon>
        <taxon>Alphaproteobacteria</taxon>
        <taxon>Sphingomonadales</taxon>
        <taxon>Sphingomonadaceae</taxon>
        <taxon>Novosphingobium</taxon>
    </lineage>
</organism>